<sequence>MNKRTLNTFLSRGFPTDLIDKIDKLSLTYSALNNISKKTLIKIGFDEKEALIIHTKTGRNRIEKEVIKSLIEKSGGCCCFCENGINNQPYQIHHIEEYHLSQNNNESNLLVVCPTHHFVIHSEKISQTEQIIKKNKWSKIWEISKEYNNKQLSYPFKSFSIIDYIKEGTLAEVLSFSISNSNLCESLTFGTLADNAYSILLKTNTLILAGNSGSGKSTFSLGIAGKFKTSTVLKYEPKIDNKIEDILNLISFTVNESILIIDDANLYFSSNEIEKILNATTKKLKIIITFTSGTVDEGVENHFPLNSIFLSWPELEIRCKQYFLDKEELLINYLNENNINNFDNNTIGFSFPSITLQNLFDSFSNRIDKIKTVWEFIYLLSNGHSKIDNISTKLYAKERLDIVVFFCSVVQIGNIDSGVTISEVQTLYRENNILNLSSEPEQKWLLTILDKLCYERILKTDRGRYKTIHRKFAQNFIESFSFKHPEEADNILKSYLDKQTNAKPIVILWSWLKLTSAKFIIPKWLKSKGYNFHINFISKCAEEDFAILTNYLSLIEHSIQRDKVVFEKIINLNIEGISSSMNNYNEPIFYYHGNLYRILKQNVNSIAEQVFKKLDINIFTDKIKIASPNEYFNLNWMFNSLIEINSDIVKQIAEKLSFSDCLNTLTNVESGNVSNIEEVIIFYRRYILRFKRSYFHKCIQIIISKTSNSSYSSLNFPYFYSGLTEFIFIKKEIKAVLKNLDFERLTKELVCCTPRDWNNIGVFLLYTNLYYPEYSKNFIDLIDLPKLDETISKYYKMDRYNFRCLIHFLGCSSSSKKKKISKFLLPLINDLLTNSLNKYELKEILKAFYKIDKIESIRLSTEFKISISFEEDERNELPNFDDSFNSNDLSTDYFLDDYRKY</sequence>
<dbReference type="Proteomes" id="UP000008514">
    <property type="component" value="Chromosome"/>
</dbReference>
<evidence type="ECO:0000259" key="1">
    <source>
        <dbReference type="Pfam" id="PF20720"/>
    </source>
</evidence>
<dbReference type="SUPFAM" id="SSF52540">
    <property type="entry name" value="P-loop containing nucleoside triphosphate hydrolases"/>
    <property type="match status" value="1"/>
</dbReference>
<dbReference type="Gene3D" id="1.10.30.50">
    <property type="match status" value="1"/>
</dbReference>
<dbReference type="EMBL" id="CP003879">
    <property type="protein sequence ID" value="AFU69528.1"/>
    <property type="molecule type" value="Genomic_DNA"/>
</dbReference>
<dbReference type="KEGG" id="ptq:P700755_002807"/>
<dbReference type="AlphaFoldDB" id="K4IIA1"/>
<dbReference type="CDD" id="cd00085">
    <property type="entry name" value="HNHc"/>
    <property type="match status" value="1"/>
</dbReference>
<evidence type="ECO:0000313" key="2">
    <source>
        <dbReference type="EMBL" id="AFU69528.1"/>
    </source>
</evidence>
<dbReference type="InterPro" id="IPR027417">
    <property type="entry name" value="P-loop_NTPase"/>
</dbReference>
<dbReference type="Pfam" id="PF20720">
    <property type="entry name" value="nSTAND3"/>
    <property type="match status" value="1"/>
</dbReference>
<name>K4IIA1_PSYTT</name>
<reference evidence="2" key="1">
    <citation type="submission" date="2006-03" db="EMBL/GenBank/DDBJ databases">
        <authorList>
            <person name="Bowman J."/>
            <person name="Ferriera S."/>
            <person name="Johnson J."/>
            <person name="Kravitz S."/>
            <person name="Halpern A."/>
            <person name="Remington K."/>
            <person name="Beeson K."/>
            <person name="Tran B."/>
            <person name="Rogers Y.-H."/>
            <person name="Friedman R."/>
            <person name="Venter J.C."/>
        </authorList>
    </citation>
    <scope>NUCLEOTIDE SEQUENCE [LARGE SCALE GENOMIC DNA]</scope>
    <source>
        <strain evidence="2">ATCC 700755</strain>
    </source>
</reference>
<reference evidence="2" key="2">
    <citation type="submission" date="2012-09" db="EMBL/GenBank/DDBJ databases">
        <title>The complete sequence of Psychroflexus torquis an extreme psychrophile from sea-ice that is stimulated by light.</title>
        <authorList>
            <person name="Feng S."/>
            <person name="Powell S.M."/>
            <person name="Bowman J.P."/>
        </authorList>
    </citation>
    <scope>NUCLEOTIDE SEQUENCE [LARGE SCALE GENOMIC DNA]</scope>
    <source>
        <strain evidence="2">ATCC 700755</strain>
    </source>
</reference>
<organism evidence="2 3">
    <name type="scientific">Psychroflexus torquis (strain ATCC 700755 / CIP 106069 / ACAM 623)</name>
    <dbReference type="NCBI Taxonomy" id="313595"/>
    <lineage>
        <taxon>Bacteria</taxon>
        <taxon>Pseudomonadati</taxon>
        <taxon>Bacteroidota</taxon>
        <taxon>Flavobacteriia</taxon>
        <taxon>Flavobacteriales</taxon>
        <taxon>Flavobacteriaceae</taxon>
        <taxon>Psychroflexus</taxon>
    </lineage>
</organism>
<dbReference type="HOGENOM" id="CLU_321563_0_0_10"/>
<dbReference type="InterPro" id="IPR049050">
    <property type="entry name" value="nSTAND3"/>
</dbReference>
<keyword evidence="2" id="KW-0378">Hydrolase</keyword>
<dbReference type="GO" id="GO:0004519">
    <property type="term" value="F:endonuclease activity"/>
    <property type="evidence" value="ECO:0007669"/>
    <property type="project" value="UniProtKB-KW"/>
</dbReference>
<dbReference type="OrthoDB" id="9802640at2"/>
<dbReference type="eggNOG" id="COG1403">
    <property type="taxonomic scope" value="Bacteria"/>
</dbReference>
<keyword evidence="2" id="KW-0540">Nuclease</keyword>
<dbReference type="RefSeq" id="WP_015025085.1">
    <property type="nucleotide sequence ID" value="NC_018721.1"/>
</dbReference>
<gene>
    <name evidence="2" type="ordered locus">P700755_002807</name>
</gene>
<protein>
    <submittedName>
        <fullName evidence="2">HNH endonuclease superfamily protein</fullName>
    </submittedName>
</protein>
<feature type="domain" description="Novel STAND NTPase 3" evidence="1">
    <location>
        <begin position="194"/>
        <end position="283"/>
    </location>
</feature>
<keyword evidence="3" id="KW-1185">Reference proteome</keyword>
<evidence type="ECO:0000313" key="3">
    <source>
        <dbReference type="Proteomes" id="UP000008514"/>
    </source>
</evidence>
<accession>K4IIA1</accession>
<proteinExistence type="predicted"/>
<keyword evidence="2" id="KW-0255">Endonuclease</keyword>
<dbReference type="InterPro" id="IPR003615">
    <property type="entry name" value="HNH_nuc"/>
</dbReference>